<accession>A0A2G5BFC1</accession>
<evidence type="ECO:0000259" key="5">
    <source>
        <dbReference type="PROSITE" id="PS50089"/>
    </source>
</evidence>
<keyword evidence="3" id="KW-0862">Zinc</keyword>
<dbReference type="Gene3D" id="3.30.40.10">
    <property type="entry name" value="Zinc/RING finger domain, C3HC4 (zinc finger)"/>
    <property type="match status" value="1"/>
</dbReference>
<dbReference type="SMART" id="SM00184">
    <property type="entry name" value="RING"/>
    <property type="match status" value="1"/>
</dbReference>
<dbReference type="GO" id="GO:0005634">
    <property type="term" value="C:nucleus"/>
    <property type="evidence" value="ECO:0007669"/>
    <property type="project" value="TreeGrafter"/>
</dbReference>
<evidence type="ECO:0000256" key="4">
    <source>
        <dbReference type="PROSITE-ProRule" id="PRU00175"/>
    </source>
</evidence>
<organism evidence="6 7">
    <name type="scientific">Coemansia reversa (strain ATCC 12441 / NRRL 1564)</name>
    <dbReference type="NCBI Taxonomy" id="763665"/>
    <lineage>
        <taxon>Eukaryota</taxon>
        <taxon>Fungi</taxon>
        <taxon>Fungi incertae sedis</taxon>
        <taxon>Zoopagomycota</taxon>
        <taxon>Kickxellomycotina</taxon>
        <taxon>Kickxellomycetes</taxon>
        <taxon>Kickxellales</taxon>
        <taxon>Kickxellaceae</taxon>
        <taxon>Coemansia</taxon>
    </lineage>
</organism>
<dbReference type="Proteomes" id="UP000242474">
    <property type="component" value="Unassembled WGS sequence"/>
</dbReference>
<protein>
    <recommendedName>
        <fullName evidence="5">RING-type domain-containing protein</fullName>
    </recommendedName>
</protein>
<evidence type="ECO:0000256" key="1">
    <source>
        <dbReference type="ARBA" id="ARBA00022723"/>
    </source>
</evidence>
<sequence>RPTMDCAICLDEIVVGNVIRKLPCPHVFHATCIDRWLLFQSSVCPLCKRD</sequence>
<dbReference type="STRING" id="763665.A0A2G5BFC1"/>
<dbReference type="SUPFAM" id="SSF57850">
    <property type="entry name" value="RING/U-box"/>
    <property type="match status" value="1"/>
</dbReference>
<dbReference type="GO" id="GO:0061630">
    <property type="term" value="F:ubiquitin protein ligase activity"/>
    <property type="evidence" value="ECO:0007669"/>
    <property type="project" value="TreeGrafter"/>
</dbReference>
<proteinExistence type="predicted"/>
<dbReference type="InterPro" id="IPR013083">
    <property type="entry name" value="Znf_RING/FYVE/PHD"/>
</dbReference>
<dbReference type="GO" id="GO:0006511">
    <property type="term" value="P:ubiquitin-dependent protein catabolic process"/>
    <property type="evidence" value="ECO:0007669"/>
    <property type="project" value="TreeGrafter"/>
</dbReference>
<dbReference type="InterPro" id="IPR051834">
    <property type="entry name" value="RING_finger_E3_ligase"/>
</dbReference>
<dbReference type="InterPro" id="IPR001841">
    <property type="entry name" value="Znf_RING"/>
</dbReference>
<dbReference type="PROSITE" id="PS50089">
    <property type="entry name" value="ZF_RING_2"/>
    <property type="match status" value="1"/>
</dbReference>
<feature type="non-terminal residue" evidence="6">
    <location>
        <position position="50"/>
    </location>
</feature>
<dbReference type="GO" id="GO:0008270">
    <property type="term" value="F:zinc ion binding"/>
    <property type="evidence" value="ECO:0007669"/>
    <property type="project" value="UniProtKB-KW"/>
</dbReference>
<dbReference type="PANTHER" id="PTHR45931">
    <property type="entry name" value="SI:CH211-59O9.10"/>
    <property type="match status" value="1"/>
</dbReference>
<reference evidence="6 7" key="1">
    <citation type="journal article" date="2015" name="Genome Biol. Evol.">
        <title>Phylogenomic analyses indicate that early fungi evolved digesting cell walls of algal ancestors of land plants.</title>
        <authorList>
            <person name="Chang Y."/>
            <person name="Wang S."/>
            <person name="Sekimoto S."/>
            <person name="Aerts A.L."/>
            <person name="Choi C."/>
            <person name="Clum A."/>
            <person name="LaButti K.M."/>
            <person name="Lindquist E.A."/>
            <person name="Yee Ngan C."/>
            <person name="Ohm R.A."/>
            <person name="Salamov A.A."/>
            <person name="Grigoriev I.V."/>
            <person name="Spatafora J.W."/>
            <person name="Berbee M.L."/>
        </authorList>
    </citation>
    <scope>NUCLEOTIDE SEQUENCE [LARGE SCALE GENOMIC DNA]</scope>
    <source>
        <strain evidence="6 7">NRRL 1564</strain>
    </source>
</reference>
<dbReference type="OrthoDB" id="8062037at2759"/>
<keyword evidence="1" id="KW-0479">Metal-binding</keyword>
<evidence type="ECO:0000313" key="6">
    <source>
        <dbReference type="EMBL" id="PIA17709.1"/>
    </source>
</evidence>
<dbReference type="EMBL" id="KZ303493">
    <property type="protein sequence ID" value="PIA17709.1"/>
    <property type="molecule type" value="Genomic_DNA"/>
</dbReference>
<name>A0A2G5BFC1_COERN</name>
<keyword evidence="7" id="KW-1185">Reference proteome</keyword>
<evidence type="ECO:0000256" key="3">
    <source>
        <dbReference type="ARBA" id="ARBA00022833"/>
    </source>
</evidence>
<dbReference type="PANTHER" id="PTHR45931:SF3">
    <property type="entry name" value="RING ZINC FINGER-CONTAINING PROTEIN"/>
    <property type="match status" value="1"/>
</dbReference>
<dbReference type="Pfam" id="PF13639">
    <property type="entry name" value="zf-RING_2"/>
    <property type="match status" value="1"/>
</dbReference>
<dbReference type="AlphaFoldDB" id="A0A2G5BFC1"/>
<evidence type="ECO:0000313" key="7">
    <source>
        <dbReference type="Proteomes" id="UP000242474"/>
    </source>
</evidence>
<feature type="non-terminal residue" evidence="6">
    <location>
        <position position="1"/>
    </location>
</feature>
<evidence type="ECO:0000256" key="2">
    <source>
        <dbReference type="ARBA" id="ARBA00022771"/>
    </source>
</evidence>
<keyword evidence="2 4" id="KW-0863">Zinc-finger</keyword>
<dbReference type="CDD" id="cd16448">
    <property type="entry name" value="RING-H2"/>
    <property type="match status" value="1"/>
</dbReference>
<gene>
    <name evidence="6" type="ORF">COEREDRAFT_19777</name>
</gene>
<feature type="domain" description="RING-type" evidence="5">
    <location>
        <begin position="6"/>
        <end position="48"/>
    </location>
</feature>